<evidence type="ECO:0000313" key="4">
    <source>
        <dbReference type="EMBL" id="QEG00544.1"/>
    </source>
</evidence>
<dbReference type="InterPro" id="IPR036770">
    <property type="entry name" value="Ankyrin_rpt-contain_sf"/>
</dbReference>
<feature type="repeat" description="ANK" evidence="3">
    <location>
        <begin position="297"/>
        <end position="329"/>
    </location>
</feature>
<accession>A0A5B9MI21</accession>
<dbReference type="SUPFAM" id="SSF48403">
    <property type="entry name" value="Ankyrin repeat"/>
    <property type="match status" value="2"/>
</dbReference>
<dbReference type="RefSeq" id="WP_167546987.1">
    <property type="nucleotide sequence ID" value="NZ_CP036264.1"/>
</dbReference>
<reference evidence="4 5" key="1">
    <citation type="submission" date="2019-02" db="EMBL/GenBank/DDBJ databases">
        <title>Planctomycetal bacteria perform biofilm scaping via a novel small molecule.</title>
        <authorList>
            <person name="Jeske O."/>
            <person name="Boedeker C."/>
            <person name="Wiegand S."/>
            <person name="Breitling P."/>
            <person name="Kallscheuer N."/>
            <person name="Jogler M."/>
            <person name="Rohde M."/>
            <person name="Petersen J."/>
            <person name="Medema M.H."/>
            <person name="Surup F."/>
            <person name="Jogler C."/>
        </authorList>
    </citation>
    <scope>NUCLEOTIDE SEQUENCE [LARGE SCALE GENOMIC DNA]</scope>
    <source>
        <strain evidence="4 5">Mal15</strain>
    </source>
</reference>
<keyword evidence="5" id="KW-1185">Reference proteome</keyword>
<dbReference type="SMART" id="SM00248">
    <property type="entry name" value="ANK"/>
    <property type="match status" value="9"/>
</dbReference>
<dbReference type="PANTHER" id="PTHR24198">
    <property type="entry name" value="ANKYRIN REPEAT AND PROTEIN KINASE DOMAIN-CONTAINING PROTEIN"/>
    <property type="match status" value="1"/>
</dbReference>
<feature type="repeat" description="ANK" evidence="3">
    <location>
        <begin position="130"/>
        <end position="162"/>
    </location>
</feature>
<dbReference type="PANTHER" id="PTHR24198:SF165">
    <property type="entry name" value="ANKYRIN REPEAT-CONTAINING PROTEIN-RELATED"/>
    <property type="match status" value="1"/>
</dbReference>
<name>A0A5B9MI21_9BACT</name>
<dbReference type="KEGG" id="smam:Mal15_46140"/>
<evidence type="ECO:0000313" key="5">
    <source>
        <dbReference type="Proteomes" id="UP000321353"/>
    </source>
</evidence>
<keyword evidence="2 3" id="KW-0040">ANK repeat</keyword>
<evidence type="ECO:0000256" key="2">
    <source>
        <dbReference type="ARBA" id="ARBA00023043"/>
    </source>
</evidence>
<dbReference type="PRINTS" id="PR01415">
    <property type="entry name" value="ANKYRIN"/>
</dbReference>
<evidence type="ECO:0000256" key="1">
    <source>
        <dbReference type="ARBA" id="ARBA00022737"/>
    </source>
</evidence>
<evidence type="ECO:0000256" key="3">
    <source>
        <dbReference type="PROSITE-ProRule" id="PRU00023"/>
    </source>
</evidence>
<protein>
    <submittedName>
        <fullName evidence="4">Ankyrin repeats (3 copies)</fullName>
    </submittedName>
</protein>
<dbReference type="Gene3D" id="1.25.40.20">
    <property type="entry name" value="Ankyrin repeat-containing domain"/>
    <property type="match status" value="4"/>
</dbReference>
<dbReference type="Pfam" id="PF00023">
    <property type="entry name" value="Ank"/>
    <property type="match status" value="1"/>
</dbReference>
<feature type="repeat" description="ANK" evidence="3">
    <location>
        <begin position="97"/>
        <end position="129"/>
    </location>
</feature>
<dbReference type="PROSITE" id="PS50088">
    <property type="entry name" value="ANK_REPEAT"/>
    <property type="match status" value="5"/>
</dbReference>
<dbReference type="Proteomes" id="UP000321353">
    <property type="component" value="Chromosome"/>
</dbReference>
<feature type="repeat" description="ANK" evidence="3">
    <location>
        <begin position="37"/>
        <end position="69"/>
    </location>
</feature>
<proteinExistence type="predicted"/>
<keyword evidence="1" id="KW-0677">Repeat</keyword>
<dbReference type="EMBL" id="CP036264">
    <property type="protein sequence ID" value="QEG00544.1"/>
    <property type="molecule type" value="Genomic_DNA"/>
</dbReference>
<dbReference type="Pfam" id="PF12796">
    <property type="entry name" value="Ank_2"/>
    <property type="match status" value="2"/>
</dbReference>
<gene>
    <name evidence="4" type="ORF">Mal15_46140</name>
</gene>
<organism evidence="4 5">
    <name type="scientific">Stieleria maiorica</name>
    <dbReference type="NCBI Taxonomy" id="2795974"/>
    <lineage>
        <taxon>Bacteria</taxon>
        <taxon>Pseudomonadati</taxon>
        <taxon>Planctomycetota</taxon>
        <taxon>Planctomycetia</taxon>
        <taxon>Pirellulales</taxon>
        <taxon>Pirellulaceae</taxon>
        <taxon>Stieleria</taxon>
    </lineage>
</organism>
<dbReference type="InterPro" id="IPR002110">
    <property type="entry name" value="Ankyrin_rpt"/>
</dbReference>
<dbReference type="PROSITE" id="PS50297">
    <property type="entry name" value="ANK_REP_REGION"/>
    <property type="match status" value="5"/>
</dbReference>
<sequence length="793" mass="86946">MSQSLLLASEKGRSDEVMTLLASGESVEAVDDRKSTLGHTPLMLACRAGYEQVAQVLIEAGADVTAISHDATPFSTGERMMLYHTSWDDCETGGMAMGWTALHLAARFGHLPCLALLMKNGADLNRPTAFGSPPLHVAIEAKQVAAARALIEAGADVNARDHDKSTPLHVAAFWDQPEVVASLAESPRLKTDLKDKDGLTPLHVAITEASRHVLPALIAAGADLEKTTREGAAAAELAQEIGGSTRKLFFELTEADAPRMTAQQIETAINNNDLDALRQADSQGVKWNSLCGMPEFDGWTPLSIATLHGRPATLQLLIELGCDVNQRNRDRLSGAAEFAGASPLLMTYASQEYGSRKFERRTQPLLDAGADINLPNAVGHSCLMLLARTLNAEWLEQCIQSGADALYQSSFGESARTVLEFEWMAVLKYPEFAIEKRADYERCVEILKNAGSPNQPDVWYKVHAAIQDEDWSQLRELIDGGLEPNIAAIRPGGDGPESTLLQRVCQNSDADNPDTVSLATLMIQKGVDVNQVTIADGRPPVFHSTKNANFELTEMLLKAGAQTTITYKDETLTDQLPTRKADREKMRELISRYAPSLAKPKRMVGLMLHDGSYELVLAKAGTKRVASWLANQFADSRSWQPREGLPSIDGIALMAWTDGDSPLPWTSLHALGNYRIRNLNELATTISKELRVATLRVQVSDAAGYEGYDYYRKGTRAERYQSYPADSPSLDGPPVFESTLRKRSLEKADNIDTLLSELDVLVPCFQSIDSLDQLGDWQNLLRQTHVVKIDKKQ</sequence>
<feature type="repeat" description="ANK" evidence="3">
    <location>
        <begin position="197"/>
        <end position="229"/>
    </location>
</feature>
<dbReference type="AlphaFoldDB" id="A0A5B9MI21"/>